<dbReference type="GO" id="GO:0003725">
    <property type="term" value="F:double-stranded RNA binding"/>
    <property type="evidence" value="ECO:0007669"/>
    <property type="project" value="InterPro"/>
</dbReference>
<dbReference type="InterPro" id="IPR017945">
    <property type="entry name" value="DHBP_synth_RibB-like_a/b_dom"/>
</dbReference>
<keyword evidence="4 9" id="KW-0819">tRNA processing</keyword>
<keyword evidence="5 9" id="KW-0548">Nucleotidyltransferase</keyword>
<dbReference type="Pfam" id="PF01300">
    <property type="entry name" value="Sua5_yciO_yrdC"/>
    <property type="match status" value="1"/>
</dbReference>
<name>A0AA48KPY0_9ALTE</name>
<dbReference type="FunFam" id="3.90.870.10:FF:000004">
    <property type="entry name" value="Threonylcarbamoyl-AMP synthase"/>
    <property type="match status" value="1"/>
</dbReference>
<dbReference type="HAMAP" id="MF_01852">
    <property type="entry name" value="TsaC"/>
    <property type="match status" value="1"/>
</dbReference>
<dbReference type="InterPro" id="IPR050156">
    <property type="entry name" value="TC-AMP_synthase_SUA5"/>
</dbReference>
<dbReference type="InterPro" id="IPR006070">
    <property type="entry name" value="Sua5-like_dom"/>
</dbReference>
<comment type="catalytic activity">
    <reaction evidence="8 9">
        <text>L-threonine + hydrogencarbonate + ATP = L-threonylcarbamoyladenylate + diphosphate + H2O</text>
        <dbReference type="Rhea" id="RHEA:36407"/>
        <dbReference type="ChEBI" id="CHEBI:15377"/>
        <dbReference type="ChEBI" id="CHEBI:17544"/>
        <dbReference type="ChEBI" id="CHEBI:30616"/>
        <dbReference type="ChEBI" id="CHEBI:33019"/>
        <dbReference type="ChEBI" id="CHEBI:57926"/>
        <dbReference type="ChEBI" id="CHEBI:73682"/>
        <dbReference type="EC" id="2.7.7.87"/>
    </reaction>
</comment>
<dbReference type="GO" id="GO:0005524">
    <property type="term" value="F:ATP binding"/>
    <property type="evidence" value="ECO:0007669"/>
    <property type="project" value="UniProtKB-UniRule"/>
</dbReference>
<dbReference type="GO" id="GO:0000049">
    <property type="term" value="F:tRNA binding"/>
    <property type="evidence" value="ECO:0007669"/>
    <property type="project" value="TreeGrafter"/>
</dbReference>
<proteinExistence type="inferred from homology"/>
<comment type="similarity">
    <text evidence="9">Belongs to the SUA5 family. TsaC subfamily.</text>
</comment>
<dbReference type="Gene3D" id="3.90.870.10">
    <property type="entry name" value="DHBP synthase"/>
    <property type="match status" value="1"/>
</dbReference>
<evidence type="ECO:0000313" key="12">
    <source>
        <dbReference type="Proteomes" id="UP001333710"/>
    </source>
</evidence>
<dbReference type="EC" id="2.7.7.87" evidence="9"/>
<dbReference type="GO" id="GO:0005737">
    <property type="term" value="C:cytoplasm"/>
    <property type="evidence" value="ECO:0007669"/>
    <property type="project" value="UniProtKB-SubCell"/>
</dbReference>
<dbReference type="KEGG" id="pmaw:MACH26_00230"/>
<evidence type="ECO:0000313" key="11">
    <source>
        <dbReference type="EMBL" id="BDX04502.1"/>
    </source>
</evidence>
<dbReference type="PANTHER" id="PTHR17490:SF18">
    <property type="entry name" value="THREONYLCARBAMOYL-AMP SYNTHASE"/>
    <property type="match status" value="1"/>
</dbReference>
<comment type="subcellular location">
    <subcellularLocation>
        <location evidence="1 9">Cytoplasm</location>
    </subcellularLocation>
</comment>
<dbReference type="SUPFAM" id="SSF55821">
    <property type="entry name" value="YrdC/RibB"/>
    <property type="match status" value="1"/>
</dbReference>
<gene>
    <name evidence="9 11" type="primary">tsaC</name>
    <name evidence="11" type="ORF">MACH26_00230</name>
</gene>
<accession>A0AA48KPY0</accession>
<dbReference type="PROSITE" id="PS51163">
    <property type="entry name" value="YRDC"/>
    <property type="match status" value="1"/>
</dbReference>
<evidence type="ECO:0000256" key="8">
    <source>
        <dbReference type="ARBA" id="ARBA00048366"/>
    </source>
</evidence>
<keyword evidence="3 9" id="KW-0808">Transferase</keyword>
<keyword evidence="6 9" id="KW-0547">Nucleotide-binding</keyword>
<comment type="function">
    <text evidence="9">Required for the formation of a threonylcarbamoyl group on adenosine at position 37 (t(6)A37) in tRNAs that read codons beginning with adenine. Catalyzes the conversion of L-threonine, HCO(3)(-)/CO(2) and ATP to give threonylcarbamoyl-AMP (TC-AMP) as the acyladenylate intermediate, with the release of diphosphate.</text>
</comment>
<dbReference type="InterPro" id="IPR023535">
    <property type="entry name" value="TC-AMP_synthase"/>
</dbReference>
<dbReference type="AlphaFoldDB" id="A0AA48KPY0"/>
<dbReference type="GO" id="GO:0061710">
    <property type="term" value="F:L-threonylcarbamoyladenylate synthase"/>
    <property type="evidence" value="ECO:0007669"/>
    <property type="project" value="UniProtKB-EC"/>
</dbReference>
<dbReference type="Proteomes" id="UP001333710">
    <property type="component" value="Chromosome"/>
</dbReference>
<dbReference type="RefSeq" id="WP_338290272.1">
    <property type="nucleotide sequence ID" value="NZ_AP027272.1"/>
</dbReference>
<feature type="domain" description="YrdC-like" evidence="10">
    <location>
        <begin position="8"/>
        <end position="190"/>
    </location>
</feature>
<dbReference type="EMBL" id="AP027272">
    <property type="protein sequence ID" value="BDX04502.1"/>
    <property type="molecule type" value="Genomic_DNA"/>
</dbReference>
<evidence type="ECO:0000256" key="7">
    <source>
        <dbReference type="ARBA" id="ARBA00022840"/>
    </source>
</evidence>
<reference evidence="11" key="1">
    <citation type="submission" date="2023-01" db="EMBL/GenBank/DDBJ databases">
        <title>Complete genome sequence of Planctobacterium marinum strain Dej080120_11.</title>
        <authorList>
            <person name="Ueki S."/>
            <person name="Maruyama F."/>
        </authorList>
    </citation>
    <scope>NUCLEOTIDE SEQUENCE</scope>
    <source>
        <strain evidence="11">Dej080120_11</strain>
    </source>
</reference>
<evidence type="ECO:0000256" key="4">
    <source>
        <dbReference type="ARBA" id="ARBA00022694"/>
    </source>
</evidence>
<evidence type="ECO:0000256" key="1">
    <source>
        <dbReference type="ARBA" id="ARBA00004496"/>
    </source>
</evidence>
<evidence type="ECO:0000256" key="6">
    <source>
        <dbReference type="ARBA" id="ARBA00022741"/>
    </source>
</evidence>
<dbReference type="GO" id="GO:0002949">
    <property type="term" value="P:tRNA threonylcarbamoyladenosine modification"/>
    <property type="evidence" value="ECO:0007669"/>
    <property type="project" value="UniProtKB-UniRule"/>
</dbReference>
<evidence type="ECO:0000256" key="2">
    <source>
        <dbReference type="ARBA" id="ARBA00022490"/>
    </source>
</evidence>
<keyword evidence="12" id="KW-1185">Reference proteome</keyword>
<dbReference type="PANTHER" id="PTHR17490">
    <property type="entry name" value="SUA5"/>
    <property type="match status" value="1"/>
</dbReference>
<dbReference type="GO" id="GO:0006450">
    <property type="term" value="P:regulation of translational fidelity"/>
    <property type="evidence" value="ECO:0007669"/>
    <property type="project" value="TreeGrafter"/>
</dbReference>
<keyword evidence="7 9" id="KW-0067">ATP-binding</keyword>
<evidence type="ECO:0000256" key="5">
    <source>
        <dbReference type="ARBA" id="ARBA00022695"/>
    </source>
</evidence>
<evidence type="ECO:0000259" key="10">
    <source>
        <dbReference type="PROSITE" id="PS51163"/>
    </source>
</evidence>
<evidence type="ECO:0000256" key="9">
    <source>
        <dbReference type="HAMAP-Rule" id="MF_01852"/>
    </source>
</evidence>
<organism evidence="11 12">
    <name type="scientific">Planctobacterium marinum</name>
    <dbReference type="NCBI Taxonomy" id="1631968"/>
    <lineage>
        <taxon>Bacteria</taxon>
        <taxon>Pseudomonadati</taxon>
        <taxon>Pseudomonadota</taxon>
        <taxon>Gammaproteobacteria</taxon>
        <taxon>Alteromonadales</taxon>
        <taxon>Alteromonadaceae</taxon>
        <taxon>Planctobacterium</taxon>
    </lineage>
</organism>
<evidence type="ECO:0000256" key="3">
    <source>
        <dbReference type="ARBA" id="ARBA00022679"/>
    </source>
</evidence>
<sequence length="190" mass="20403">MAQQNSTNGTVDPISDAFNAGKIFVYPTEGVIGIGCDPDNEEAVKQVCSLKQRPLHKGVILIADNYSQLVKYVDDSAIPMDKRTEIFSSWPGANTWLLPKSKNAPSWITGEHNSIAVRVTAHKGVKALCQKLNSALVSTSANLAGQEACRTVDEARQVFGDSVVYIDGETDGNANPSTIRDAITGQIIRG</sequence>
<keyword evidence="2 9" id="KW-0963">Cytoplasm</keyword>
<protein>
    <recommendedName>
        <fullName evidence="9">Threonylcarbamoyl-AMP synthase</fullName>
        <shortName evidence="9">TC-AMP synthase</shortName>
        <ecNumber evidence="9">2.7.7.87</ecNumber>
    </recommendedName>
    <alternativeName>
        <fullName evidence="9">L-threonylcarbamoyladenylate synthase</fullName>
    </alternativeName>
    <alternativeName>
        <fullName evidence="9">t(6)A37 threonylcarbamoyladenosine biosynthesis protein TsaC</fullName>
    </alternativeName>
    <alternativeName>
        <fullName evidence="9">tRNA threonylcarbamoyladenosine biosynthesis protein TsaC</fullName>
    </alternativeName>
</protein>